<feature type="transmembrane region" description="Helical" evidence="1">
    <location>
        <begin position="218"/>
        <end position="236"/>
    </location>
</feature>
<feature type="domain" description="TPM" evidence="3">
    <location>
        <begin position="29"/>
        <end position="152"/>
    </location>
</feature>
<protein>
    <recommendedName>
        <fullName evidence="3">TPM domain-containing protein</fullName>
    </recommendedName>
</protein>
<proteinExistence type="predicted"/>
<dbReference type="AlphaFoldDB" id="A0A1G1ZWB4"/>
<feature type="transmembrane region" description="Helical" evidence="1">
    <location>
        <begin position="173"/>
        <end position="189"/>
    </location>
</feature>
<evidence type="ECO:0000256" key="2">
    <source>
        <dbReference type="SAM" id="SignalP"/>
    </source>
</evidence>
<dbReference type="Pfam" id="PF04536">
    <property type="entry name" value="TPM_phosphatase"/>
    <property type="match status" value="1"/>
</dbReference>
<keyword evidence="1" id="KW-0472">Membrane</keyword>
<feature type="transmembrane region" description="Helical" evidence="1">
    <location>
        <begin position="194"/>
        <end position="212"/>
    </location>
</feature>
<dbReference type="STRING" id="1798410.A3H63_01745"/>
<accession>A0A1G1ZWB4</accession>
<comment type="caution">
    <text evidence="4">The sequence shown here is derived from an EMBL/GenBank/DDBJ whole genome shotgun (WGS) entry which is preliminary data.</text>
</comment>
<evidence type="ECO:0000256" key="1">
    <source>
        <dbReference type="SAM" id="Phobius"/>
    </source>
</evidence>
<evidence type="ECO:0000313" key="4">
    <source>
        <dbReference type="EMBL" id="OGY68040.1"/>
    </source>
</evidence>
<keyword evidence="1" id="KW-0812">Transmembrane</keyword>
<dbReference type="PANTHER" id="PTHR30373:SF2">
    <property type="entry name" value="UPF0603 PROTEIN YGCG"/>
    <property type="match status" value="1"/>
</dbReference>
<organism evidence="4 5">
    <name type="scientific">Candidatus Harrisonbacteria bacterium RIFCSPLOWO2_02_FULL_45_10c</name>
    <dbReference type="NCBI Taxonomy" id="1798410"/>
    <lineage>
        <taxon>Bacteria</taxon>
        <taxon>Candidatus Harrisoniibacteriota</taxon>
    </lineage>
</organism>
<evidence type="ECO:0000313" key="5">
    <source>
        <dbReference type="Proteomes" id="UP000176284"/>
    </source>
</evidence>
<sequence length="282" mass="29748">MKISAIIFAVMLPIAALAYMSPGVPQGFVSDFAGLLTPEQKQDLEMKAQALFSSSTNEIAVVTVPSLGGDTAENFSTKLFEDWKIGKRGKDNGVLILIAPAERAMRIEVGYGLEGLLTDAQSSVIMSKIMTPRFQQGDFYGGISGALDAVATALGGAKVVVPEQQSSSFSGDFFWLFLFIPIWLASILGRSKSWWLGGVLGGISGVVIGFIYGFVYMGAVAIPSLVVLGLLFDFVVSRSYARARLTGNYPWWIGGHRHLGGGGGFGGFGGGRSGGGGASGRW</sequence>
<dbReference type="Proteomes" id="UP000176284">
    <property type="component" value="Unassembled WGS sequence"/>
</dbReference>
<gene>
    <name evidence="4" type="ORF">A3H63_01745</name>
</gene>
<keyword evidence="1" id="KW-1133">Transmembrane helix</keyword>
<dbReference type="InterPro" id="IPR007621">
    <property type="entry name" value="TPM_dom"/>
</dbReference>
<feature type="signal peptide" evidence="2">
    <location>
        <begin position="1"/>
        <end position="18"/>
    </location>
</feature>
<name>A0A1G1ZWB4_9BACT</name>
<keyword evidence="2" id="KW-0732">Signal</keyword>
<dbReference type="Gene3D" id="3.10.310.50">
    <property type="match status" value="1"/>
</dbReference>
<dbReference type="PANTHER" id="PTHR30373">
    <property type="entry name" value="UPF0603 PROTEIN YGCG"/>
    <property type="match status" value="1"/>
</dbReference>
<evidence type="ECO:0000259" key="3">
    <source>
        <dbReference type="Pfam" id="PF04536"/>
    </source>
</evidence>
<reference evidence="4 5" key="1">
    <citation type="journal article" date="2016" name="Nat. Commun.">
        <title>Thousands of microbial genomes shed light on interconnected biogeochemical processes in an aquifer system.</title>
        <authorList>
            <person name="Anantharaman K."/>
            <person name="Brown C.T."/>
            <person name="Hug L.A."/>
            <person name="Sharon I."/>
            <person name="Castelle C.J."/>
            <person name="Probst A.J."/>
            <person name="Thomas B.C."/>
            <person name="Singh A."/>
            <person name="Wilkins M.J."/>
            <person name="Karaoz U."/>
            <person name="Brodie E.L."/>
            <person name="Williams K.H."/>
            <person name="Hubbard S.S."/>
            <person name="Banfield J.F."/>
        </authorList>
    </citation>
    <scope>NUCLEOTIDE SEQUENCE [LARGE SCALE GENOMIC DNA]</scope>
</reference>
<dbReference type="EMBL" id="MHJM01000010">
    <property type="protein sequence ID" value="OGY68040.1"/>
    <property type="molecule type" value="Genomic_DNA"/>
</dbReference>
<feature type="chain" id="PRO_5009581878" description="TPM domain-containing protein" evidence="2">
    <location>
        <begin position="19"/>
        <end position="282"/>
    </location>
</feature>